<gene>
    <name evidence="2" type="ORF">Bealeia1_00463</name>
</gene>
<dbReference type="EMBL" id="CP133270">
    <property type="protein sequence ID" value="WVX66287.1"/>
    <property type="molecule type" value="Genomic_DNA"/>
</dbReference>
<evidence type="ECO:0000256" key="1">
    <source>
        <dbReference type="SAM" id="SignalP"/>
    </source>
</evidence>
<organism evidence="2 3">
    <name type="scientific">Candidatus Bealeia paramacronuclearis</name>
    <dbReference type="NCBI Taxonomy" id="1921001"/>
    <lineage>
        <taxon>Bacteria</taxon>
        <taxon>Pseudomonadati</taxon>
        <taxon>Pseudomonadota</taxon>
        <taxon>Alphaproteobacteria</taxon>
        <taxon>Holosporales</taxon>
        <taxon>Holosporaceae</taxon>
        <taxon>Candidatus Bealeia</taxon>
    </lineage>
</organism>
<keyword evidence="1" id="KW-0732">Signal</keyword>
<name>A0ABZ2C4D2_9PROT</name>
<evidence type="ECO:0000313" key="3">
    <source>
        <dbReference type="Proteomes" id="UP001330434"/>
    </source>
</evidence>
<dbReference type="RefSeq" id="WP_338453680.1">
    <property type="nucleotide sequence ID" value="NZ_CP133270.1"/>
</dbReference>
<feature type="chain" id="PRO_5046095772" evidence="1">
    <location>
        <begin position="24"/>
        <end position="258"/>
    </location>
</feature>
<evidence type="ECO:0000313" key="2">
    <source>
        <dbReference type="EMBL" id="WVX66287.1"/>
    </source>
</evidence>
<accession>A0ABZ2C4D2</accession>
<protein>
    <submittedName>
        <fullName evidence="2">Uncharacterized protein</fullName>
    </submittedName>
</protein>
<dbReference type="Proteomes" id="UP001330434">
    <property type="component" value="Chromosome"/>
</dbReference>
<keyword evidence="3" id="KW-1185">Reference proteome</keyword>
<sequence>MRIFLLSFTLIFSLLCFNEKASAGPNSRSLFGFLKQSSKFTPKKQAFSTEKIHTQRLIRKFEKERNLFAKENESLLKDDLKLFDPLAHTQQLVFKSIKLAFGGFEQPPHHEDWEMRPVASPYIILTAKPKLTLRLEKNFSGLNVIATQGPWDYKLGTMNEDNITAGVQKLLSGLTHATDKTWIPAYVGILTNEKVFNVLALGIAMEIHSQYNIYKTQGHFKNRLPIPTIEDWERARVKSVLHHYDLYIQGLESKKEVF</sequence>
<proteinExistence type="predicted"/>
<reference evidence="2 3" key="1">
    <citation type="journal article" date="2024" name="Environ. Microbiol.">
        <title>Novel evolutionary insights on the interactions of the Holosporales (Alphaproteobacteria) with eukaryotic hosts from comparative genomics.</title>
        <authorList>
            <person name="Giovannini M."/>
            <person name="Petroni G."/>
            <person name="Castelli M."/>
        </authorList>
    </citation>
    <scope>NUCLEOTIDE SEQUENCE [LARGE SCALE GENOMIC DNA]</scope>
    <source>
        <strain evidence="2 3">US_Bl 15I1</strain>
    </source>
</reference>
<feature type="signal peptide" evidence="1">
    <location>
        <begin position="1"/>
        <end position="23"/>
    </location>
</feature>